<protein>
    <submittedName>
        <fullName evidence="1">Uncharacterized protein</fullName>
    </submittedName>
</protein>
<reference evidence="1" key="1">
    <citation type="submission" date="2020-11" db="EMBL/GenBank/DDBJ databases">
        <title>Gallibacterium anatis 1637, full genome, WGS.</title>
        <authorList>
            <person name="Laishevtcev A.I."/>
            <person name="Yakimova E.A."/>
            <person name="Petkovich D."/>
            <person name="Stepanova T.V."/>
            <person name="Kalendr R.S."/>
            <person name="Rubalsky E.O."/>
            <person name="Zulkarneev E.R."/>
            <person name="Aleshkin A.V."/>
        </authorList>
    </citation>
    <scope>NUCLEOTIDE SEQUENCE</scope>
    <source>
        <strain evidence="1">1637</strain>
    </source>
</reference>
<name>A0A930UWD7_9PAST</name>
<gene>
    <name evidence="1" type="ORF">INT80_04620</name>
</gene>
<sequence length="64" mass="6948">MSDNPFTTAPMLDLNDLFLFAQVVKCGGFNATSRQTNIPKQQSVGALLNWNNSSGLRITTSNNS</sequence>
<comment type="caution">
    <text evidence="1">The sequence shown here is derived from an EMBL/GenBank/DDBJ whole genome shotgun (WGS) entry which is preliminary data.</text>
</comment>
<dbReference type="EMBL" id="JADION010000009">
    <property type="protein sequence ID" value="MBF4102436.1"/>
    <property type="molecule type" value="Genomic_DNA"/>
</dbReference>
<proteinExistence type="predicted"/>
<dbReference type="AlphaFoldDB" id="A0A930UWD7"/>
<evidence type="ECO:0000313" key="1">
    <source>
        <dbReference type="EMBL" id="MBF4102436.1"/>
    </source>
</evidence>
<accession>A0A930UWD7</accession>
<organism evidence="1">
    <name type="scientific">Gallibacterium anatis</name>
    <dbReference type="NCBI Taxonomy" id="750"/>
    <lineage>
        <taxon>Bacteria</taxon>
        <taxon>Pseudomonadati</taxon>
        <taxon>Pseudomonadota</taxon>
        <taxon>Gammaproteobacteria</taxon>
        <taxon>Pasteurellales</taxon>
        <taxon>Pasteurellaceae</taxon>
        <taxon>Gallibacterium</taxon>
    </lineage>
</organism>